<proteinExistence type="predicted"/>
<evidence type="ECO:0000313" key="1">
    <source>
        <dbReference type="EMBL" id="VVN47595.1"/>
    </source>
</evidence>
<dbReference type="Proteomes" id="UP000326729">
    <property type="component" value="Unassembled WGS sequence"/>
</dbReference>
<accession>A0A5E6Y3J9</accession>
<sequence>MVRFDGLALFTQTVVKPFFDPKGFPIPGGAEVVIQVVQGRALYFHGQILPWTEARTTPRGFVVIQVCVGIPVISVHVVAHDETHRVCGVFIVHQDHLLVVTGKKGQRQHVRKVGIGCFSLHQSIQGRQTPFFLEHLRPAQERVQRRFNGEIAGTKLDVLHSPIVDAAEPLSRVFLIFRRIRRGSRTSEFVVATLPGQLVFHINQNGQQFLFALLVAVAAGAVKR</sequence>
<reference evidence="1 2" key="1">
    <citation type="submission" date="2019-09" db="EMBL/GenBank/DDBJ databases">
        <authorList>
            <person name="Chandra G."/>
            <person name="Truman W A."/>
        </authorList>
    </citation>
    <scope>NUCLEOTIDE SEQUENCE [LARGE SCALE GENOMIC DNA]</scope>
    <source>
        <strain evidence="1">PS659</strain>
    </source>
</reference>
<name>A0A5E6Y3J9_PSEFL</name>
<dbReference type="AlphaFoldDB" id="A0A5E6Y3J9"/>
<organism evidence="1 2">
    <name type="scientific">Pseudomonas fluorescens</name>
    <dbReference type="NCBI Taxonomy" id="294"/>
    <lineage>
        <taxon>Bacteria</taxon>
        <taxon>Pseudomonadati</taxon>
        <taxon>Pseudomonadota</taxon>
        <taxon>Gammaproteobacteria</taxon>
        <taxon>Pseudomonadales</taxon>
        <taxon>Pseudomonadaceae</taxon>
        <taxon>Pseudomonas</taxon>
    </lineage>
</organism>
<evidence type="ECO:0000313" key="2">
    <source>
        <dbReference type="Proteomes" id="UP000326729"/>
    </source>
</evidence>
<dbReference type="EMBL" id="CABVGY010000077">
    <property type="protein sequence ID" value="VVN47595.1"/>
    <property type="molecule type" value="Genomic_DNA"/>
</dbReference>
<protein>
    <submittedName>
        <fullName evidence="1">Uncharacterized protein</fullName>
    </submittedName>
</protein>
<gene>
    <name evidence="1" type="ORF">PS659_05999</name>
</gene>